<gene>
    <name evidence="1" type="ORF">O3M35_004645</name>
</gene>
<accession>A0AAW1CF06</accession>
<dbReference type="EMBL" id="JAPXFL010000015">
    <property type="protein sequence ID" value="KAK9497301.1"/>
    <property type="molecule type" value="Genomic_DNA"/>
</dbReference>
<evidence type="ECO:0000313" key="1">
    <source>
        <dbReference type="EMBL" id="KAK9497301.1"/>
    </source>
</evidence>
<sequence>MRISSHLTVIATWRMYSTPLYGTSRMTTTKPWRSPPRKPIYMRNAPGTYKKSLGTGLERGGMRCEVCGSDREVPHTTGHLRIFDRFGRGCFPPGAVGRGDPDRLTGDSRPPHIFVSLFFGTGGRRISPPLHSGSRVLVASAAHLKNKKNF</sequence>
<dbReference type="Proteomes" id="UP001461498">
    <property type="component" value="Unassembled WGS sequence"/>
</dbReference>
<organism evidence="1 2">
    <name type="scientific">Rhynocoris fuscipes</name>
    <dbReference type="NCBI Taxonomy" id="488301"/>
    <lineage>
        <taxon>Eukaryota</taxon>
        <taxon>Metazoa</taxon>
        <taxon>Ecdysozoa</taxon>
        <taxon>Arthropoda</taxon>
        <taxon>Hexapoda</taxon>
        <taxon>Insecta</taxon>
        <taxon>Pterygota</taxon>
        <taxon>Neoptera</taxon>
        <taxon>Paraneoptera</taxon>
        <taxon>Hemiptera</taxon>
        <taxon>Heteroptera</taxon>
        <taxon>Panheteroptera</taxon>
        <taxon>Cimicomorpha</taxon>
        <taxon>Reduviidae</taxon>
        <taxon>Harpactorinae</taxon>
        <taxon>Harpactorini</taxon>
        <taxon>Rhynocoris</taxon>
    </lineage>
</organism>
<keyword evidence="2" id="KW-1185">Reference proteome</keyword>
<dbReference type="AlphaFoldDB" id="A0AAW1CF06"/>
<reference evidence="1 2" key="1">
    <citation type="submission" date="2022-12" db="EMBL/GenBank/DDBJ databases">
        <title>Chromosome-level genome assembly of true bugs.</title>
        <authorList>
            <person name="Ma L."/>
            <person name="Li H."/>
        </authorList>
    </citation>
    <scope>NUCLEOTIDE SEQUENCE [LARGE SCALE GENOMIC DNA]</scope>
    <source>
        <strain evidence="1">Lab_2022b</strain>
    </source>
</reference>
<evidence type="ECO:0000313" key="2">
    <source>
        <dbReference type="Proteomes" id="UP001461498"/>
    </source>
</evidence>
<proteinExistence type="predicted"/>
<name>A0AAW1CF06_9HEMI</name>
<protein>
    <submittedName>
        <fullName evidence="1">Uncharacterized protein</fullName>
    </submittedName>
</protein>
<comment type="caution">
    <text evidence="1">The sequence shown here is derived from an EMBL/GenBank/DDBJ whole genome shotgun (WGS) entry which is preliminary data.</text>
</comment>